<comment type="caution">
    <text evidence="1">The sequence shown here is derived from an EMBL/GenBank/DDBJ whole genome shotgun (WGS) entry which is preliminary data.</text>
</comment>
<organism evidence="1 2">
    <name type="scientific">Pseudonocardia adelaidensis</name>
    <dbReference type="NCBI Taxonomy" id="648754"/>
    <lineage>
        <taxon>Bacteria</taxon>
        <taxon>Bacillati</taxon>
        <taxon>Actinomycetota</taxon>
        <taxon>Actinomycetes</taxon>
        <taxon>Pseudonocardiales</taxon>
        <taxon>Pseudonocardiaceae</taxon>
        <taxon>Pseudonocardia</taxon>
    </lineage>
</organism>
<evidence type="ECO:0000313" key="2">
    <source>
        <dbReference type="Proteomes" id="UP001500804"/>
    </source>
</evidence>
<accession>A0ABP9P8M6</accession>
<name>A0ABP9P8M6_9PSEU</name>
<dbReference type="EMBL" id="BAABJO010000058">
    <property type="protein sequence ID" value="GAA5142185.1"/>
    <property type="molecule type" value="Genomic_DNA"/>
</dbReference>
<sequence>MRTVRTGSGATALQIVHGSRRGSRDVEHLGSAHDAQAVEALKAARALQRGRGLRRGPVTRQWPAGGQGELDLGVDTDALAAGGAGSLQVASSPMTPLWDALRAVYDQLGSDTVTDHDQVFRQLVRARIIEPTSKADSLRVLAEAGIDSPATANRRGIPSAAPAA</sequence>
<protein>
    <submittedName>
        <fullName evidence="1">Uncharacterized protein</fullName>
    </submittedName>
</protein>
<proteinExistence type="predicted"/>
<reference evidence="2" key="1">
    <citation type="journal article" date="2019" name="Int. J. Syst. Evol. Microbiol.">
        <title>The Global Catalogue of Microorganisms (GCM) 10K type strain sequencing project: providing services to taxonomists for standard genome sequencing and annotation.</title>
        <authorList>
            <consortium name="The Broad Institute Genomics Platform"/>
            <consortium name="The Broad Institute Genome Sequencing Center for Infectious Disease"/>
            <person name="Wu L."/>
            <person name="Ma J."/>
        </authorList>
    </citation>
    <scope>NUCLEOTIDE SEQUENCE [LARGE SCALE GENOMIC DNA]</scope>
    <source>
        <strain evidence="2">JCM 18302</strain>
    </source>
</reference>
<dbReference type="Proteomes" id="UP001500804">
    <property type="component" value="Unassembled WGS sequence"/>
</dbReference>
<evidence type="ECO:0000313" key="1">
    <source>
        <dbReference type="EMBL" id="GAA5142185.1"/>
    </source>
</evidence>
<gene>
    <name evidence="1" type="ORF">GCM10023320_82210</name>
</gene>
<keyword evidence="2" id="KW-1185">Reference proteome</keyword>